<evidence type="ECO:0000313" key="3">
    <source>
        <dbReference type="EMBL" id="KAF6161174.1"/>
    </source>
</evidence>
<name>A0A7J7N291_9MAGN</name>
<accession>A0A7J7N291</accession>
<dbReference type="EMBL" id="JACGCM010001144">
    <property type="protein sequence ID" value="KAF6161174.1"/>
    <property type="molecule type" value="Genomic_DNA"/>
</dbReference>
<proteinExistence type="inferred from homology"/>
<organism evidence="3 4">
    <name type="scientific">Kingdonia uniflora</name>
    <dbReference type="NCBI Taxonomy" id="39325"/>
    <lineage>
        <taxon>Eukaryota</taxon>
        <taxon>Viridiplantae</taxon>
        <taxon>Streptophyta</taxon>
        <taxon>Embryophyta</taxon>
        <taxon>Tracheophyta</taxon>
        <taxon>Spermatophyta</taxon>
        <taxon>Magnoliopsida</taxon>
        <taxon>Ranunculales</taxon>
        <taxon>Circaeasteraceae</taxon>
        <taxon>Kingdonia</taxon>
    </lineage>
</organism>
<protein>
    <recommendedName>
        <fullName evidence="2">ABC1 atypical kinase-like domain-containing protein</fullName>
    </recommendedName>
</protein>
<dbReference type="PANTHER" id="PTHR10566:SF120">
    <property type="entry name" value="PROTEIN ACTIVITY OF BC1 COMPLEX KINASE 3, CHLOROPLASTIC"/>
    <property type="match status" value="1"/>
</dbReference>
<feature type="domain" description="ABC1 atypical kinase-like" evidence="2">
    <location>
        <begin position="32"/>
        <end position="78"/>
    </location>
</feature>
<comment type="similarity">
    <text evidence="1">Belongs to the protein kinase superfamily. ADCK protein kinase family.</text>
</comment>
<dbReference type="OrthoDB" id="427480at2759"/>
<dbReference type="InterPro" id="IPR050154">
    <property type="entry name" value="UbiB_kinase"/>
</dbReference>
<sequence length="265" mass="30190">MEGHNARRFKKLYADKEDVLVPDIFWDYMSLKVSNAVLGHFLNMNFFHADLHPGNLLATPEGKLVFLNFGMMNETPEEDFMSADVDVSPIMPALRNFFDDALTLTVSELNFKALVDGLGVVLYQYPFNGHGCCYSCYPLRVLLCLQWKKEEGSTLYIIECLMIGGSNYFHVVNPVAAHNPEITRFGVDDIKDNVDGGWSYGNRIGDPVDFDHVVVVHMVMDDEYQYLHLSDLVLELVIKVADLPTNGWRFGDLGWLRTELYHPNE</sequence>
<dbReference type="SUPFAM" id="SSF56112">
    <property type="entry name" value="Protein kinase-like (PK-like)"/>
    <property type="match status" value="1"/>
</dbReference>
<dbReference type="Pfam" id="PF03109">
    <property type="entry name" value="ABC1"/>
    <property type="match status" value="1"/>
</dbReference>
<evidence type="ECO:0000259" key="2">
    <source>
        <dbReference type="Pfam" id="PF03109"/>
    </source>
</evidence>
<comment type="caution">
    <text evidence="3">The sequence shown here is derived from an EMBL/GenBank/DDBJ whole genome shotgun (WGS) entry which is preliminary data.</text>
</comment>
<evidence type="ECO:0000256" key="1">
    <source>
        <dbReference type="ARBA" id="ARBA00009670"/>
    </source>
</evidence>
<evidence type="ECO:0000313" key="4">
    <source>
        <dbReference type="Proteomes" id="UP000541444"/>
    </source>
</evidence>
<reference evidence="3 4" key="1">
    <citation type="journal article" date="2020" name="IScience">
        <title>Genome Sequencing of the Endangered Kingdonia uniflora (Circaeasteraceae, Ranunculales) Reveals Potential Mechanisms of Evolutionary Specialization.</title>
        <authorList>
            <person name="Sun Y."/>
            <person name="Deng T."/>
            <person name="Zhang A."/>
            <person name="Moore M.J."/>
            <person name="Landis J.B."/>
            <person name="Lin N."/>
            <person name="Zhang H."/>
            <person name="Zhang X."/>
            <person name="Huang J."/>
            <person name="Zhang X."/>
            <person name="Sun H."/>
            <person name="Wang H."/>
        </authorList>
    </citation>
    <scope>NUCLEOTIDE SEQUENCE [LARGE SCALE GENOMIC DNA]</scope>
    <source>
        <strain evidence="3">TB1705</strain>
        <tissue evidence="3">Leaf</tissue>
    </source>
</reference>
<gene>
    <name evidence="3" type="ORF">GIB67_007815</name>
</gene>
<dbReference type="PANTHER" id="PTHR10566">
    <property type="entry name" value="CHAPERONE-ACTIVITY OF BC1 COMPLEX CABC1 -RELATED"/>
    <property type="match status" value="1"/>
</dbReference>
<dbReference type="InterPro" id="IPR004147">
    <property type="entry name" value="ABC1_dom"/>
</dbReference>
<dbReference type="Proteomes" id="UP000541444">
    <property type="component" value="Unassembled WGS sequence"/>
</dbReference>
<dbReference type="AlphaFoldDB" id="A0A7J7N291"/>
<keyword evidence="4" id="KW-1185">Reference proteome</keyword>
<dbReference type="InterPro" id="IPR011009">
    <property type="entry name" value="Kinase-like_dom_sf"/>
</dbReference>